<dbReference type="AlphaFoldDB" id="A0AAN8QRS8"/>
<evidence type="ECO:0000313" key="2">
    <source>
        <dbReference type="Proteomes" id="UP001356427"/>
    </source>
</evidence>
<evidence type="ECO:0000313" key="1">
    <source>
        <dbReference type="EMBL" id="KAK6313924.1"/>
    </source>
</evidence>
<dbReference type="Proteomes" id="UP001356427">
    <property type="component" value="Unassembled WGS sequence"/>
</dbReference>
<keyword evidence="2" id="KW-1185">Reference proteome</keyword>
<gene>
    <name evidence="1" type="ORF">J4Q44_G00153830</name>
</gene>
<protein>
    <submittedName>
        <fullName evidence="1">Uncharacterized protein</fullName>
    </submittedName>
</protein>
<dbReference type="EMBL" id="JAGTTL010000013">
    <property type="protein sequence ID" value="KAK6313924.1"/>
    <property type="molecule type" value="Genomic_DNA"/>
</dbReference>
<name>A0AAN8QRS8_9TELE</name>
<sequence length="83" mass="9411">MKHWTISGSKPNMKRVHVEYISKDSVSQRGAPKRSHESPVFCPAPTQVLQPHTEQSGIQRAVEEGECICCQQHPQQCQWRGSI</sequence>
<proteinExistence type="predicted"/>
<reference evidence="1 2" key="1">
    <citation type="submission" date="2021-04" db="EMBL/GenBank/DDBJ databases">
        <authorList>
            <person name="De Guttry C."/>
            <person name="Zahm M."/>
            <person name="Klopp C."/>
            <person name="Cabau C."/>
            <person name="Louis A."/>
            <person name="Berthelot C."/>
            <person name="Parey E."/>
            <person name="Roest Crollius H."/>
            <person name="Montfort J."/>
            <person name="Robinson-Rechavi M."/>
            <person name="Bucao C."/>
            <person name="Bouchez O."/>
            <person name="Gislard M."/>
            <person name="Lluch J."/>
            <person name="Milhes M."/>
            <person name="Lampietro C."/>
            <person name="Lopez Roques C."/>
            <person name="Donnadieu C."/>
            <person name="Braasch I."/>
            <person name="Desvignes T."/>
            <person name="Postlethwait J."/>
            <person name="Bobe J."/>
            <person name="Wedekind C."/>
            <person name="Guiguen Y."/>
        </authorList>
    </citation>
    <scope>NUCLEOTIDE SEQUENCE [LARGE SCALE GENOMIC DNA]</scope>
    <source>
        <strain evidence="1">Cs_M1</strain>
        <tissue evidence="1">Blood</tissue>
    </source>
</reference>
<comment type="caution">
    <text evidence="1">The sequence shown here is derived from an EMBL/GenBank/DDBJ whole genome shotgun (WGS) entry which is preliminary data.</text>
</comment>
<accession>A0AAN8QRS8</accession>
<organism evidence="1 2">
    <name type="scientific">Coregonus suidteri</name>
    <dbReference type="NCBI Taxonomy" id="861788"/>
    <lineage>
        <taxon>Eukaryota</taxon>
        <taxon>Metazoa</taxon>
        <taxon>Chordata</taxon>
        <taxon>Craniata</taxon>
        <taxon>Vertebrata</taxon>
        <taxon>Euteleostomi</taxon>
        <taxon>Actinopterygii</taxon>
        <taxon>Neopterygii</taxon>
        <taxon>Teleostei</taxon>
        <taxon>Protacanthopterygii</taxon>
        <taxon>Salmoniformes</taxon>
        <taxon>Salmonidae</taxon>
        <taxon>Coregoninae</taxon>
        <taxon>Coregonus</taxon>
    </lineage>
</organism>